<protein>
    <recommendedName>
        <fullName evidence="4">HAUS augmin-like complex subunit 4</fullName>
    </recommendedName>
</protein>
<reference evidence="2 3" key="1">
    <citation type="submission" date="2016-03" db="EMBL/GenBank/DDBJ databases">
        <authorList>
            <person name="Ploux O."/>
        </authorList>
    </citation>
    <scope>NUCLEOTIDE SEQUENCE [LARGE SCALE GENOMIC DNA]</scope>
    <source>
        <strain evidence="2 3">UAMH 11012</strain>
    </source>
</reference>
<gene>
    <name evidence="2" type="ORF">PAC_02742</name>
</gene>
<dbReference type="Proteomes" id="UP000184330">
    <property type="component" value="Unassembled WGS sequence"/>
</dbReference>
<evidence type="ECO:0000313" key="3">
    <source>
        <dbReference type="Proteomes" id="UP000184330"/>
    </source>
</evidence>
<dbReference type="AlphaFoldDB" id="A0A1L7WJB3"/>
<sequence length="339" mass="37955">MLPPIDDSVLQSNPRFAALYATLTNNILNPNGSTKNHPSQKEREAVTESLKSAQIRSAKSQLIKSALSTLDISPPTTTTSKSKSVAPPKAPLPPELLELIILLSARLTSAPLPPKQIQTLENTPQWTSLPTHLPRIATLISQHLQAQALALVRIHSPTTNASFLHRQIPKLVPSIQSIQAEISSKKTDISKRRLELVSKITTLLSLHHLSHTLIILHLEQSKHGVLTRHLKSRSEYLSLLSQQVSFLAKEKAVKGEKIVYSEEVKGALETYLRHLKDARERLREKRGDAERVLWGYGVGRKEDGGIDKERTMRSISDKYAELTRELREVGRDVERLRGR</sequence>
<dbReference type="OrthoDB" id="66964at2759"/>
<accession>A0A1L7WJB3</accession>
<keyword evidence="3" id="KW-1185">Reference proteome</keyword>
<name>A0A1L7WJB3_9HELO</name>
<proteinExistence type="predicted"/>
<evidence type="ECO:0008006" key="4">
    <source>
        <dbReference type="Google" id="ProtNLM"/>
    </source>
</evidence>
<feature type="coiled-coil region" evidence="1">
    <location>
        <begin position="268"/>
        <end position="339"/>
    </location>
</feature>
<keyword evidence="1" id="KW-0175">Coiled coil</keyword>
<evidence type="ECO:0000313" key="2">
    <source>
        <dbReference type="EMBL" id="CZR52865.1"/>
    </source>
</evidence>
<evidence type="ECO:0000256" key="1">
    <source>
        <dbReference type="SAM" id="Coils"/>
    </source>
</evidence>
<dbReference type="STRING" id="576137.A0A1L7WJB3"/>
<organism evidence="2 3">
    <name type="scientific">Phialocephala subalpina</name>
    <dbReference type="NCBI Taxonomy" id="576137"/>
    <lineage>
        <taxon>Eukaryota</taxon>
        <taxon>Fungi</taxon>
        <taxon>Dikarya</taxon>
        <taxon>Ascomycota</taxon>
        <taxon>Pezizomycotina</taxon>
        <taxon>Leotiomycetes</taxon>
        <taxon>Helotiales</taxon>
        <taxon>Mollisiaceae</taxon>
        <taxon>Phialocephala</taxon>
        <taxon>Phialocephala fortinii species complex</taxon>
    </lineage>
</organism>
<dbReference type="EMBL" id="FJOG01000003">
    <property type="protein sequence ID" value="CZR52865.1"/>
    <property type="molecule type" value="Genomic_DNA"/>
</dbReference>